<reference evidence="2" key="1">
    <citation type="submission" date="2020-06" db="EMBL/GenBank/DDBJ databases">
        <authorList>
            <consortium name="Plant Systems Biology data submission"/>
        </authorList>
    </citation>
    <scope>NUCLEOTIDE SEQUENCE</scope>
    <source>
        <strain evidence="2">D6</strain>
    </source>
</reference>
<comment type="caution">
    <text evidence="2">The sequence shown here is derived from an EMBL/GenBank/DDBJ whole genome shotgun (WGS) entry which is preliminary data.</text>
</comment>
<dbReference type="AlphaFoldDB" id="A0A9N8HIS1"/>
<organism evidence="2 3">
    <name type="scientific">Seminavis robusta</name>
    <dbReference type="NCBI Taxonomy" id="568900"/>
    <lineage>
        <taxon>Eukaryota</taxon>
        <taxon>Sar</taxon>
        <taxon>Stramenopiles</taxon>
        <taxon>Ochrophyta</taxon>
        <taxon>Bacillariophyta</taxon>
        <taxon>Bacillariophyceae</taxon>
        <taxon>Bacillariophycidae</taxon>
        <taxon>Naviculales</taxon>
        <taxon>Naviculaceae</taxon>
        <taxon>Seminavis</taxon>
    </lineage>
</organism>
<evidence type="ECO:0000256" key="1">
    <source>
        <dbReference type="SAM" id="Phobius"/>
    </source>
</evidence>
<evidence type="ECO:0000313" key="2">
    <source>
        <dbReference type="EMBL" id="CAB9516758.1"/>
    </source>
</evidence>
<gene>
    <name evidence="2" type="ORF">SEMRO_805_G204980.1</name>
</gene>
<feature type="transmembrane region" description="Helical" evidence="1">
    <location>
        <begin position="376"/>
        <end position="396"/>
    </location>
</feature>
<keyword evidence="1" id="KW-0812">Transmembrane</keyword>
<accession>A0A9N8HIS1</accession>
<dbReference type="Proteomes" id="UP001153069">
    <property type="component" value="Unassembled WGS sequence"/>
</dbReference>
<dbReference type="EMBL" id="CAICTM010000804">
    <property type="protein sequence ID" value="CAB9516758.1"/>
    <property type="molecule type" value="Genomic_DNA"/>
</dbReference>
<sequence length="442" mass="51259">MAEAMKNGPSPTTANATMTSNIDTINMMTTPIENAANNNINNTTTTTTTTSDLDELIALQWNDGGAKLVGIDTLGDKGPQKHKEARKRYTRNPVTGQCVYDPTTGEYEHTIKPIVKRDDAPVDTWLANYSNVDTEVRARKPNNKGHRVQFNEDVMQVDYTYHIGDDGKREDVEKDERINEIRAMTSRYTDDMYAELDKNKCWERLDVPKMKWKNYVHPNEDKRQTHGFNYNKAFSLTPEAVEELRQEVTLWEQQPAEIRHAIVEEEEEPIVAAIVQEEQPIVAVVEPVVEAMDIDQQQEQEPIVAFVEPDAEEDIYMYEFQRFEDEYYMYDQQPIVDFVEPDAEEDIYMYEFQRFEDEYYMYDQQQTIDLWSCLQWFMRFFGMTVIVAIFLAMFSTTTTTNMDQQMVMDDPMPVVANTTTTASVWWVAKQIYTTMADLVGGS</sequence>
<name>A0A9N8HIS1_9STRA</name>
<keyword evidence="1" id="KW-1133">Transmembrane helix</keyword>
<keyword evidence="3" id="KW-1185">Reference proteome</keyword>
<keyword evidence="1" id="KW-0472">Membrane</keyword>
<protein>
    <submittedName>
        <fullName evidence="2">Uncharacterized protein</fullName>
    </submittedName>
</protein>
<evidence type="ECO:0000313" key="3">
    <source>
        <dbReference type="Proteomes" id="UP001153069"/>
    </source>
</evidence>
<proteinExistence type="predicted"/>